<accession>A0A1M6THL5</accession>
<dbReference type="EMBL" id="FUWU01000016">
    <property type="protein sequence ID" value="SJZ63622.1"/>
    <property type="molecule type" value="Genomic_DNA"/>
</dbReference>
<reference evidence="3 5" key="3">
    <citation type="submission" date="2017-02" db="EMBL/GenBank/DDBJ databases">
        <authorList>
            <person name="Peterson S.W."/>
        </authorList>
    </citation>
    <scope>NUCLEOTIDE SEQUENCE [LARGE SCALE GENOMIC DNA]</scope>
    <source>
        <strain evidence="3 5">ATCC 43854</strain>
    </source>
</reference>
<dbReference type="Proteomes" id="UP000190449">
    <property type="component" value="Unassembled WGS sequence"/>
</dbReference>
<feature type="transmembrane region" description="Helical" evidence="1">
    <location>
        <begin position="39"/>
        <end position="62"/>
    </location>
</feature>
<proteinExistence type="predicted"/>
<dbReference type="STRING" id="28122.SAMN02745108_01187"/>
<keyword evidence="1" id="KW-0472">Membrane</keyword>
<dbReference type="EMBL" id="FRAW01000010">
    <property type="protein sequence ID" value="SHK56501.1"/>
    <property type="molecule type" value="Genomic_DNA"/>
</dbReference>
<reference evidence="4" key="2">
    <citation type="submission" date="2016-11" db="EMBL/GenBank/DDBJ databases">
        <authorList>
            <person name="Varghese N."/>
            <person name="Submissions S."/>
        </authorList>
    </citation>
    <scope>NUCLEOTIDE SEQUENCE [LARGE SCALE GENOMIC DNA]</scope>
    <source>
        <strain evidence="4">UWOS</strain>
    </source>
</reference>
<keyword evidence="4" id="KW-1185">Reference proteome</keyword>
<keyword evidence="1" id="KW-1133">Transmembrane helix</keyword>
<reference evidence="2" key="1">
    <citation type="submission" date="2016-11" db="EMBL/GenBank/DDBJ databases">
        <authorList>
            <person name="Jaros S."/>
            <person name="Januszkiewicz K."/>
            <person name="Wedrychowicz H."/>
        </authorList>
    </citation>
    <scope>NUCLEOTIDE SEQUENCE [LARGE SCALE GENOMIC DNA]</scope>
    <source>
        <strain evidence="2">UWOS</strain>
    </source>
</reference>
<dbReference type="RefSeq" id="WP_073303606.1">
    <property type="nucleotide sequence ID" value="NZ_FRAW01000010.1"/>
</dbReference>
<organism evidence="2 4">
    <name type="scientific">Fibrobacter intestinalis</name>
    <dbReference type="NCBI Taxonomy" id="28122"/>
    <lineage>
        <taxon>Bacteria</taxon>
        <taxon>Pseudomonadati</taxon>
        <taxon>Fibrobacterota</taxon>
        <taxon>Fibrobacteria</taxon>
        <taxon>Fibrobacterales</taxon>
        <taxon>Fibrobacteraceae</taxon>
        <taxon>Fibrobacter</taxon>
    </lineage>
</organism>
<evidence type="ECO:0000256" key="1">
    <source>
        <dbReference type="SAM" id="Phobius"/>
    </source>
</evidence>
<evidence type="ECO:0000313" key="4">
    <source>
        <dbReference type="Proteomes" id="UP000184275"/>
    </source>
</evidence>
<keyword evidence="1" id="KW-0812">Transmembrane</keyword>
<evidence type="ECO:0000313" key="2">
    <source>
        <dbReference type="EMBL" id="SHK56501.1"/>
    </source>
</evidence>
<gene>
    <name evidence="3" type="ORF">SAMN02745108_01187</name>
    <name evidence="2" type="ORF">SAMN05720469_1108</name>
</gene>
<evidence type="ECO:0000313" key="5">
    <source>
        <dbReference type="Proteomes" id="UP000190449"/>
    </source>
</evidence>
<evidence type="ECO:0000313" key="3">
    <source>
        <dbReference type="EMBL" id="SJZ63622.1"/>
    </source>
</evidence>
<sequence>MHEQIDFSKAVLLQPRKDSWEKVVARIQEKKEKERFIRFRWFSSAALAASALLVAGACFFGVNHSLASSESDYTDTVLNSAAWYSSLGSGESVSTFATAFDTYYSTGE</sequence>
<dbReference type="Proteomes" id="UP000184275">
    <property type="component" value="Unassembled WGS sequence"/>
</dbReference>
<dbReference type="AlphaFoldDB" id="A0A1M6THL5"/>
<accession>A0A1T4M9L7</accession>
<name>A0A1M6THL5_9BACT</name>
<protein>
    <submittedName>
        <fullName evidence="2">Uncharacterized protein</fullName>
    </submittedName>
</protein>